<evidence type="ECO:0000259" key="2">
    <source>
        <dbReference type="Pfam" id="PF14040"/>
    </source>
</evidence>
<evidence type="ECO:0000256" key="1">
    <source>
        <dbReference type="SAM" id="MobiDB-lite"/>
    </source>
</evidence>
<evidence type="ECO:0000313" key="4">
    <source>
        <dbReference type="Proteomes" id="UP000001294"/>
    </source>
</evidence>
<dbReference type="Pfam" id="PF14040">
    <property type="entry name" value="DNase_NucA_NucB"/>
    <property type="match status" value="1"/>
</dbReference>
<organism evidence="3 4">
    <name type="scientific">Talaromyces marneffei (strain ATCC 18224 / CBS 334.59 / QM 7333)</name>
    <name type="common">Penicillium marneffei</name>
    <dbReference type="NCBI Taxonomy" id="441960"/>
    <lineage>
        <taxon>Eukaryota</taxon>
        <taxon>Fungi</taxon>
        <taxon>Dikarya</taxon>
        <taxon>Ascomycota</taxon>
        <taxon>Pezizomycotina</taxon>
        <taxon>Eurotiomycetes</taxon>
        <taxon>Eurotiomycetidae</taxon>
        <taxon>Eurotiales</taxon>
        <taxon>Trichocomaceae</taxon>
        <taxon>Talaromyces</taxon>
        <taxon>Talaromyces sect. Talaromyces</taxon>
    </lineage>
</organism>
<evidence type="ECO:0000313" key="3">
    <source>
        <dbReference type="EMBL" id="EEA23496.1"/>
    </source>
</evidence>
<proteinExistence type="predicted"/>
<name>B6QJM2_TALMQ</name>
<dbReference type="Proteomes" id="UP000001294">
    <property type="component" value="Unassembled WGS sequence"/>
</dbReference>
<dbReference type="STRING" id="441960.B6QJM2"/>
<dbReference type="AlphaFoldDB" id="B6QJM2"/>
<sequence length="308" mass="32383">MQWPGFNADRPNEIFLTYNGKNQNAAAAANRRAAGCAGSPCARIFGETLPNGNRIRWSCEEWPPAASAEGGALASIICVPQSINSAIGSRWRWAVDGKSKGDQIRVKVKGIDCSKYTNDKKRSIEEEDKNILLGRAATGAVLKNDSEVIFVDSSVYGNKTDGSVAIIIPFDVPYDFEATFNVNYSIASGSLKSGSMIDDWGNDFGSIPISDSGQTASGNIQVGPDGVGDVMMFAWVDTTAVSVSYSTSFSTSSTTATARSTSTATSTHSTSTTTAIPTSASAGNGARAIDVPSMMLWAEVPIAAVLFA</sequence>
<feature type="compositionally biased region" description="Low complexity" evidence="1">
    <location>
        <begin position="256"/>
        <end position="282"/>
    </location>
</feature>
<dbReference type="HOGENOM" id="CLU_903459_0_0_1"/>
<feature type="domain" description="Deoxyribonuclease NucA/NucB" evidence="2">
    <location>
        <begin position="13"/>
        <end position="103"/>
    </location>
</feature>
<dbReference type="InterPro" id="IPR029476">
    <property type="entry name" value="DNase_NucA_NucB"/>
</dbReference>
<reference evidence="4" key="1">
    <citation type="journal article" date="2015" name="Genome Announc.">
        <title>Genome sequence of the AIDS-associated pathogen Penicillium marneffei (ATCC18224) and its near taxonomic relative Talaromyces stipitatus (ATCC10500).</title>
        <authorList>
            <person name="Nierman W.C."/>
            <person name="Fedorova-Abrams N.D."/>
            <person name="Andrianopoulos A."/>
        </authorList>
    </citation>
    <scope>NUCLEOTIDE SEQUENCE [LARGE SCALE GENOMIC DNA]</scope>
    <source>
        <strain evidence="4">ATCC 18224 / CBS 334.59 / QM 7333</strain>
    </source>
</reference>
<keyword evidence="4" id="KW-1185">Reference proteome</keyword>
<dbReference type="EMBL" id="DS995902">
    <property type="protein sequence ID" value="EEA23496.1"/>
    <property type="molecule type" value="Genomic_DNA"/>
</dbReference>
<protein>
    <recommendedName>
        <fullName evidence="2">Deoxyribonuclease NucA/NucB domain-containing protein</fullName>
    </recommendedName>
</protein>
<accession>B6QJM2</accession>
<dbReference type="VEuPathDB" id="FungiDB:PMAA_100830"/>
<feature type="region of interest" description="Disordered" evidence="1">
    <location>
        <begin position="256"/>
        <end position="284"/>
    </location>
</feature>
<gene>
    <name evidence="3" type="ORF">PMAA_100830</name>
</gene>
<dbReference type="OrthoDB" id="3259102at2759"/>